<dbReference type="InterPro" id="IPR036661">
    <property type="entry name" value="Luciferase-like_sf"/>
</dbReference>
<dbReference type="PANTHER" id="PTHR43244:SF1">
    <property type="entry name" value="5,10-METHYLENETETRAHYDROMETHANOPTERIN REDUCTASE"/>
    <property type="match status" value="1"/>
</dbReference>
<evidence type="ECO:0000313" key="3">
    <source>
        <dbReference type="EMBL" id="GAA12006.1"/>
    </source>
</evidence>
<dbReference type="PANTHER" id="PTHR43244">
    <property type="match status" value="1"/>
</dbReference>
<dbReference type="GO" id="GO:0016705">
    <property type="term" value="F:oxidoreductase activity, acting on paired donors, with incorporation or reduction of molecular oxygen"/>
    <property type="evidence" value="ECO:0007669"/>
    <property type="project" value="InterPro"/>
</dbReference>
<dbReference type="Gene3D" id="3.20.20.30">
    <property type="entry name" value="Luciferase-like domain"/>
    <property type="match status" value="1"/>
</dbReference>
<feature type="domain" description="Luciferase-like" evidence="2">
    <location>
        <begin position="11"/>
        <end position="311"/>
    </location>
</feature>
<evidence type="ECO:0000313" key="4">
    <source>
        <dbReference type="Proteomes" id="UP000003558"/>
    </source>
</evidence>
<dbReference type="RefSeq" id="WP_006358154.1">
    <property type="nucleotide sequence ID" value="NZ_BACI01000047.1"/>
</dbReference>
<keyword evidence="1" id="KW-0560">Oxidoreductase</keyword>
<dbReference type="InterPro" id="IPR050564">
    <property type="entry name" value="F420-G6PD/mer"/>
</dbReference>
<name>F9VTR7_9ACTN</name>
<comment type="caution">
    <text evidence="3">The sequence shown here is derived from an EMBL/GenBank/DDBJ whole genome shotgun (WGS) entry which is preliminary data.</text>
</comment>
<evidence type="ECO:0000259" key="2">
    <source>
        <dbReference type="Pfam" id="PF00296"/>
    </source>
</evidence>
<evidence type="ECO:0000256" key="1">
    <source>
        <dbReference type="ARBA" id="ARBA00023002"/>
    </source>
</evidence>
<dbReference type="Pfam" id="PF00296">
    <property type="entry name" value="Bac_luciferase"/>
    <property type="match status" value="1"/>
</dbReference>
<dbReference type="InterPro" id="IPR011251">
    <property type="entry name" value="Luciferase-like_dom"/>
</dbReference>
<dbReference type="EMBL" id="BACI01000047">
    <property type="protein sequence ID" value="GAA12006.1"/>
    <property type="molecule type" value="Genomic_DNA"/>
</dbReference>
<dbReference type="Proteomes" id="UP000003558">
    <property type="component" value="Unassembled WGS sequence"/>
</dbReference>
<dbReference type="AlphaFoldDB" id="F9VTR7"/>
<reference evidence="3 4" key="1">
    <citation type="submission" date="2011-05" db="EMBL/GenBank/DDBJ databases">
        <title>Whole genome shotgun sequence of Gordonia alkanivorans NBRC 16433.</title>
        <authorList>
            <person name="Hosoyama A."/>
            <person name="Nakamura S."/>
            <person name="Takarada H."/>
            <person name="Tsuchikane K."/>
            <person name="Yamazaki S."/>
            <person name="Fujita N."/>
        </authorList>
    </citation>
    <scope>NUCLEOTIDE SEQUENCE [LARGE SCALE GENOMIC DNA]</scope>
    <source>
        <strain evidence="3 4">NBRC 16433</strain>
    </source>
</reference>
<proteinExistence type="predicted"/>
<dbReference type="eggNOG" id="COG2141">
    <property type="taxonomic scope" value="Bacteria"/>
</dbReference>
<accession>F9VTR7</accession>
<protein>
    <submittedName>
        <fullName evidence="3">Putative F420-dependent oxidoreductase</fullName>
    </submittedName>
</protein>
<dbReference type="STRING" id="1027371.GOALK_047_00290"/>
<dbReference type="CDD" id="cd01097">
    <property type="entry name" value="Tetrahydromethanopterin_reductase"/>
    <property type="match status" value="1"/>
</dbReference>
<dbReference type="SUPFAM" id="SSF51679">
    <property type="entry name" value="Bacterial luciferase-like"/>
    <property type="match status" value="1"/>
</dbReference>
<organism evidence="3 4">
    <name type="scientific">Gordonia alkanivorans NBRC 16433</name>
    <dbReference type="NCBI Taxonomy" id="1027371"/>
    <lineage>
        <taxon>Bacteria</taxon>
        <taxon>Bacillati</taxon>
        <taxon>Actinomycetota</taxon>
        <taxon>Actinomycetes</taxon>
        <taxon>Mycobacteriales</taxon>
        <taxon>Gordoniaceae</taxon>
        <taxon>Gordonia</taxon>
    </lineage>
</organism>
<gene>
    <name evidence="3" type="ORF">GOALK_047_00290</name>
</gene>
<sequence length="334" mass="36780">MTIPLGVHLGERFTLDETKAIADVADEAGFDSLWVAEGRLTRDAISIMSLLADRTHQVRIGSGVINNKTRNPALTAVTFKTLDEIAPGRIILGVGAWWEPIASKVGAPIRKPLGTMREFISICRSLFANEEVTLQGEHFSMDKIRFDRMYAENRPVDIPIYTGPVGPKMLELSGELADGVYLDFLMPTSYTREAVNALQRGRERSTLTKDLDITQIICCSIDDTNPEDAKDAVKAFLTMYLMQQPHIGSHCGVEPGLVDRLKEIAGWPARPEDIRKAMPLVPDDLVRRVTAYGTTAQTADMIDEYRAAGVRVPVMFPLGAIPVDTVRSLAKVSA</sequence>